<evidence type="ECO:0000256" key="10">
    <source>
        <dbReference type="ARBA" id="ARBA00023303"/>
    </source>
</evidence>
<comment type="subcellular location">
    <subcellularLocation>
        <location evidence="1">Membrane</location>
        <topology evidence="1">Multi-pass membrane protein</topology>
    </subcellularLocation>
</comment>
<evidence type="ECO:0000256" key="6">
    <source>
        <dbReference type="ARBA" id="ARBA00022958"/>
    </source>
</evidence>
<dbReference type="OrthoDB" id="4840at2759"/>
<dbReference type="InterPro" id="IPR005821">
    <property type="entry name" value="Ion_trans_dom"/>
</dbReference>
<keyword evidence="10" id="KW-0407">Ion channel</keyword>
<evidence type="ECO:0000256" key="9">
    <source>
        <dbReference type="ARBA" id="ARBA00023136"/>
    </source>
</evidence>
<feature type="transmembrane region" description="Helical" evidence="12">
    <location>
        <begin position="186"/>
        <end position="208"/>
    </location>
</feature>
<protein>
    <submittedName>
        <fullName evidence="14">Potassium voltage-gated channel subfamily KQT member 4</fullName>
    </submittedName>
</protein>
<sequence>MREACPEQEPGDCFGLLNKAPNGAGPTDEGSKDRSVTYKSASVAQQRVPIAKPEWFGNVSLTAQGRGPDTCPVVEGPSWPISGTHGNLSRTLNPLCAGWSSETCYPCFKSVHTAGAAIFTAVASSRASHFNDIPTMAEDTPLLRESGDGNYEDASPFEESSQSTIKKWRSVAYENVEGTIDSPLEYLILLLIFGNVVLLAASTIVVDANCFGSKCLRMGDKYERFFEAAEAISVYIFTFEYCLRIWACVENPTIAAKGPILGRISYALSFFPIIDFLSIAPYWSFMIAGGESPDFTTAFRVFRLIRLLKADKYLRAFSLLGKVLAENATLLIASSFYAVLIWVVSATALHLVEMDNPALGTFFQSIPQSLFPVLLMLTGEFPIADFSPWGQVIAGGIAVVAVAIFAVPSALLASSFVKAMQDSIGEEFTVEVG</sequence>
<keyword evidence="2" id="KW-0813">Transport</keyword>
<evidence type="ECO:0000259" key="13">
    <source>
        <dbReference type="Pfam" id="PF00520"/>
    </source>
</evidence>
<evidence type="ECO:0000313" key="14">
    <source>
        <dbReference type="EMBL" id="PXF49038.1"/>
    </source>
</evidence>
<keyword evidence="4 12" id="KW-0812">Transmembrane</keyword>
<dbReference type="Gene3D" id="1.10.287.70">
    <property type="match status" value="1"/>
</dbReference>
<comment type="caution">
    <text evidence="14">The sequence shown here is derived from an EMBL/GenBank/DDBJ whole genome shotgun (WGS) entry which is preliminary data.</text>
</comment>
<dbReference type="PANTHER" id="PTHR11537">
    <property type="entry name" value="VOLTAGE-GATED POTASSIUM CHANNEL"/>
    <property type="match status" value="1"/>
</dbReference>
<dbReference type="Proteomes" id="UP000247409">
    <property type="component" value="Unassembled WGS sequence"/>
</dbReference>
<dbReference type="PANTHER" id="PTHR11537:SF254">
    <property type="entry name" value="POTASSIUM VOLTAGE-GATED CHANNEL PROTEIN SHAB"/>
    <property type="match status" value="1"/>
</dbReference>
<dbReference type="SUPFAM" id="SSF81324">
    <property type="entry name" value="Voltage-gated potassium channels"/>
    <property type="match status" value="1"/>
</dbReference>
<dbReference type="GO" id="GO:0005249">
    <property type="term" value="F:voltage-gated potassium channel activity"/>
    <property type="evidence" value="ECO:0007669"/>
    <property type="project" value="InterPro"/>
</dbReference>
<dbReference type="EMBL" id="NBIV01000009">
    <property type="protein sequence ID" value="PXF49038.1"/>
    <property type="molecule type" value="Genomic_DNA"/>
</dbReference>
<evidence type="ECO:0000256" key="7">
    <source>
        <dbReference type="ARBA" id="ARBA00022989"/>
    </source>
</evidence>
<dbReference type="InterPro" id="IPR028325">
    <property type="entry name" value="VG_K_chnl"/>
</dbReference>
<keyword evidence="6" id="KW-0630">Potassium</keyword>
<keyword evidence="3" id="KW-0633">Potassium transport</keyword>
<keyword evidence="7 12" id="KW-1133">Transmembrane helix</keyword>
<dbReference type="GO" id="GO:0008076">
    <property type="term" value="C:voltage-gated potassium channel complex"/>
    <property type="evidence" value="ECO:0007669"/>
    <property type="project" value="InterPro"/>
</dbReference>
<feature type="transmembrane region" description="Helical" evidence="12">
    <location>
        <begin position="359"/>
        <end position="377"/>
    </location>
</feature>
<feature type="transmembrane region" description="Helical" evidence="12">
    <location>
        <begin position="328"/>
        <end position="352"/>
    </location>
</feature>
<feature type="domain" description="Ion transport" evidence="13">
    <location>
        <begin position="183"/>
        <end position="419"/>
    </location>
</feature>
<keyword evidence="15" id="KW-1185">Reference proteome</keyword>
<evidence type="ECO:0000256" key="5">
    <source>
        <dbReference type="ARBA" id="ARBA00022826"/>
    </source>
</evidence>
<name>A0A2V3J3Q0_9FLOR</name>
<feature type="transmembrane region" description="Helical" evidence="12">
    <location>
        <begin position="264"/>
        <end position="285"/>
    </location>
</feature>
<proteinExistence type="predicted"/>
<dbReference type="GO" id="GO:0001508">
    <property type="term" value="P:action potential"/>
    <property type="evidence" value="ECO:0007669"/>
    <property type="project" value="TreeGrafter"/>
</dbReference>
<evidence type="ECO:0000256" key="11">
    <source>
        <dbReference type="SAM" id="MobiDB-lite"/>
    </source>
</evidence>
<dbReference type="AlphaFoldDB" id="A0A2V3J3Q0"/>
<dbReference type="PRINTS" id="PR00169">
    <property type="entry name" value="KCHANNEL"/>
</dbReference>
<keyword evidence="8" id="KW-0406">Ion transport</keyword>
<evidence type="ECO:0000256" key="3">
    <source>
        <dbReference type="ARBA" id="ARBA00022538"/>
    </source>
</evidence>
<gene>
    <name evidence="14" type="ORF">BWQ96_01176</name>
</gene>
<dbReference type="Pfam" id="PF00520">
    <property type="entry name" value="Ion_trans"/>
    <property type="match status" value="1"/>
</dbReference>
<accession>A0A2V3J3Q0</accession>
<feature type="transmembrane region" description="Helical" evidence="12">
    <location>
        <begin position="389"/>
        <end position="413"/>
    </location>
</feature>
<keyword evidence="5" id="KW-0631">Potassium channel</keyword>
<evidence type="ECO:0000256" key="1">
    <source>
        <dbReference type="ARBA" id="ARBA00004141"/>
    </source>
</evidence>
<evidence type="ECO:0000256" key="2">
    <source>
        <dbReference type="ARBA" id="ARBA00022448"/>
    </source>
</evidence>
<evidence type="ECO:0000256" key="8">
    <source>
        <dbReference type="ARBA" id="ARBA00023065"/>
    </source>
</evidence>
<evidence type="ECO:0000313" key="15">
    <source>
        <dbReference type="Proteomes" id="UP000247409"/>
    </source>
</evidence>
<dbReference type="STRING" id="448386.A0A2V3J3Q0"/>
<evidence type="ECO:0000256" key="4">
    <source>
        <dbReference type="ARBA" id="ARBA00022692"/>
    </source>
</evidence>
<reference evidence="14 15" key="1">
    <citation type="journal article" date="2018" name="Mol. Biol. Evol.">
        <title>Analysis of the draft genome of the red seaweed Gracilariopsis chorda provides insights into genome size evolution in Rhodophyta.</title>
        <authorList>
            <person name="Lee J."/>
            <person name="Yang E.C."/>
            <person name="Graf L."/>
            <person name="Yang J.H."/>
            <person name="Qiu H."/>
            <person name="Zel Zion U."/>
            <person name="Chan C.X."/>
            <person name="Stephens T.G."/>
            <person name="Weber A.P.M."/>
            <person name="Boo G.H."/>
            <person name="Boo S.M."/>
            <person name="Kim K.M."/>
            <person name="Shin Y."/>
            <person name="Jung M."/>
            <person name="Lee S.J."/>
            <person name="Yim H.S."/>
            <person name="Lee J.H."/>
            <person name="Bhattacharya D."/>
            <person name="Yoon H.S."/>
        </authorList>
    </citation>
    <scope>NUCLEOTIDE SEQUENCE [LARGE SCALE GENOMIC DNA]</scope>
    <source>
        <strain evidence="14 15">SKKU-2015</strain>
        <tissue evidence="14">Whole body</tissue>
    </source>
</reference>
<keyword evidence="9 12" id="KW-0472">Membrane</keyword>
<organism evidence="14 15">
    <name type="scientific">Gracilariopsis chorda</name>
    <dbReference type="NCBI Taxonomy" id="448386"/>
    <lineage>
        <taxon>Eukaryota</taxon>
        <taxon>Rhodophyta</taxon>
        <taxon>Florideophyceae</taxon>
        <taxon>Rhodymeniophycidae</taxon>
        <taxon>Gracilariales</taxon>
        <taxon>Gracilariaceae</taxon>
        <taxon>Gracilariopsis</taxon>
    </lineage>
</organism>
<feature type="region of interest" description="Disordered" evidence="11">
    <location>
        <begin position="1"/>
        <end position="34"/>
    </location>
</feature>
<evidence type="ECO:0000256" key="12">
    <source>
        <dbReference type="SAM" id="Phobius"/>
    </source>
</evidence>